<evidence type="ECO:0000256" key="1">
    <source>
        <dbReference type="ARBA" id="ARBA00008724"/>
    </source>
</evidence>
<keyword evidence="3 6" id="KW-0805">Transcription regulation</keyword>
<proteinExistence type="inferred from homology"/>
<comment type="similarity">
    <text evidence="1 6">Belongs to the TACO1 family.</text>
</comment>
<dbReference type="FunFam" id="1.10.10.200:FF:000002">
    <property type="entry name" value="Probable transcriptional regulatory protein CLM62_37755"/>
    <property type="match status" value="1"/>
</dbReference>
<evidence type="ECO:0000313" key="10">
    <source>
        <dbReference type="Proteomes" id="UP001154312"/>
    </source>
</evidence>
<protein>
    <recommendedName>
        <fullName evidence="6">Probable transcriptional regulatory protein L7E55_10035</fullName>
    </recommendedName>
</protein>
<dbReference type="EMBL" id="JAKOAV010000017">
    <property type="protein sequence ID" value="MDF9408691.1"/>
    <property type="molecule type" value="Genomic_DNA"/>
</dbReference>
<dbReference type="InterPro" id="IPR049083">
    <property type="entry name" value="TACO1_YebC_N"/>
</dbReference>
<dbReference type="InterPro" id="IPR026564">
    <property type="entry name" value="Transcrip_reg_TACO1-like_dom3"/>
</dbReference>
<sequence>MSGHSKWATIKRKKAKVDAQRGKLFTRLAREIMVAARRGGKDPDGNMQLKTAIQRAKEANIPNENIMRAIQKGAGELGGENYEEFNYEGYGPGGVAVMIEIMTDNRNRTASEIRYLFSRNGGSLGESGCVAWMFQEKGLIVVEKANCKYSEDDLMLLSIETGAEDFKVSDDESYEITTEPGDMMTVKESLEKSGVEIAYAEVTKLPLNTVKLEGQEAEQMVKLIDALEEHDDVQNVYTNFETDMLADM</sequence>
<dbReference type="SUPFAM" id="SSF75625">
    <property type="entry name" value="YebC-like"/>
    <property type="match status" value="1"/>
</dbReference>
<evidence type="ECO:0000256" key="6">
    <source>
        <dbReference type="HAMAP-Rule" id="MF_00693"/>
    </source>
</evidence>
<dbReference type="NCBIfam" id="NF009044">
    <property type="entry name" value="PRK12378.1"/>
    <property type="match status" value="1"/>
</dbReference>
<keyword evidence="5 6" id="KW-0804">Transcription</keyword>
<evidence type="ECO:0000313" key="9">
    <source>
        <dbReference type="EMBL" id="MDF9408691.1"/>
    </source>
</evidence>
<dbReference type="Gene3D" id="1.10.10.200">
    <property type="match status" value="1"/>
</dbReference>
<dbReference type="RefSeq" id="WP_277444052.1">
    <property type="nucleotide sequence ID" value="NZ_JAKOAV010000017.1"/>
</dbReference>
<comment type="caution">
    <text evidence="9">The sequence shown here is derived from an EMBL/GenBank/DDBJ whole genome shotgun (WGS) entry which is preliminary data.</text>
</comment>
<dbReference type="InterPro" id="IPR029072">
    <property type="entry name" value="YebC-like"/>
</dbReference>
<dbReference type="PANTHER" id="PTHR12532:SF6">
    <property type="entry name" value="TRANSCRIPTIONAL REGULATORY PROTEIN YEBC-RELATED"/>
    <property type="match status" value="1"/>
</dbReference>
<dbReference type="Gene3D" id="3.30.70.980">
    <property type="match status" value="2"/>
</dbReference>
<dbReference type="HAMAP" id="MF_00693">
    <property type="entry name" value="Transcrip_reg_TACO1"/>
    <property type="match status" value="1"/>
</dbReference>
<feature type="domain" description="TACO1/YebC-like second and third" evidence="7">
    <location>
        <begin position="82"/>
        <end position="240"/>
    </location>
</feature>
<organism evidence="9 10">
    <name type="scientific">Pelotomaculum isophthalicicum JI</name>
    <dbReference type="NCBI Taxonomy" id="947010"/>
    <lineage>
        <taxon>Bacteria</taxon>
        <taxon>Bacillati</taxon>
        <taxon>Bacillota</taxon>
        <taxon>Clostridia</taxon>
        <taxon>Eubacteriales</taxon>
        <taxon>Desulfotomaculaceae</taxon>
        <taxon>Pelotomaculum</taxon>
    </lineage>
</organism>
<dbReference type="PANTHER" id="PTHR12532">
    <property type="entry name" value="TRANSLATIONAL ACTIVATOR OF CYTOCHROME C OXIDASE 1"/>
    <property type="match status" value="1"/>
</dbReference>
<reference evidence="9" key="1">
    <citation type="submission" date="2022-02" db="EMBL/GenBank/DDBJ databases">
        <authorList>
            <person name="Leng L."/>
        </authorList>
    </citation>
    <scope>NUCLEOTIDE SEQUENCE</scope>
    <source>
        <strain evidence="9">JI</strain>
    </source>
</reference>
<dbReference type="InterPro" id="IPR017856">
    <property type="entry name" value="Integrase-like_N"/>
</dbReference>
<evidence type="ECO:0000259" key="7">
    <source>
        <dbReference type="Pfam" id="PF01709"/>
    </source>
</evidence>
<dbReference type="NCBIfam" id="TIGR01033">
    <property type="entry name" value="YebC/PmpR family DNA-binding transcriptional regulator"/>
    <property type="match status" value="1"/>
</dbReference>
<dbReference type="AlphaFoldDB" id="A0A9X4H261"/>
<dbReference type="Pfam" id="PF20772">
    <property type="entry name" value="TACO1_YebC_N"/>
    <property type="match status" value="1"/>
</dbReference>
<evidence type="ECO:0000256" key="2">
    <source>
        <dbReference type="ARBA" id="ARBA00022490"/>
    </source>
</evidence>
<dbReference type="GO" id="GO:0003677">
    <property type="term" value="F:DNA binding"/>
    <property type="evidence" value="ECO:0007669"/>
    <property type="project" value="UniProtKB-UniRule"/>
</dbReference>
<evidence type="ECO:0000256" key="5">
    <source>
        <dbReference type="ARBA" id="ARBA00023163"/>
    </source>
</evidence>
<dbReference type="FunFam" id="3.30.70.980:FF:000002">
    <property type="entry name" value="Probable transcriptional regulatory protein YebC"/>
    <property type="match status" value="1"/>
</dbReference>
<accession>A0A9X4H261</accession>
<keyword evidence="10" id="KW-1185">Reference proteome</keyword>
<dbReference type="InterPro" id="IPR048300">
    <property type="entry name" value="TACO1_YebC-like_2nd/3rd_dom"/>
</dbReference>
<evidence type="ECO:0000259" key="8">
    <source>
        <dbReference type="Pfam" id="PF20772"/>
    </source>
</evidence>
<comment type="subcellular location">
    <subcellularLocation>
        <location evidence="6">Cytoplasm</location>
    </subcellularLocation>
</comment>
<dbReference type="InterPro" id="IPR002876">
    <property type="entry name" value="Transcrip_reg_TACO1-like"/>
</dbReference>
<evidence type="ECO:0000256" key="4">
    <source>
        <dbReference type="ARBA" id="ARBA00023125"/>
    </source>
</evidence>
<gene>
    <name evidence="9" type="ORF">L7E55_10035</name>
</gene>
<dbReference type="Pfam" id="PF01709">
    <property type="entry name" value="Transcrip_reg"/>
    <property type="match status" value="1"/>
</dbReference>
<dbReference type="GO" id="GO:0006355">
    <property type="term" value="P:regulation of DNA-templated transcription"/>
    <property type="evidence" value="ECO:0007669"/>
    <property type="project" value="UniProtKB-UniRule"/>
</dbReference>
<keyword evidence="2 6" id="KW-0963">Cytoplasm</keyword>
<dbReference type="Proteomes" id="UP001154312">
    <property type="component" value="Unassembled WGS sequence"/>
</dbReference>
<feature type="domain" description="TACO1/YebC-like N-terminal" evidence="8">
    <location>
        <begin position="5"/>
        <end position="76"/>
    </location>
</feature>
<keyword evidence="4 6" id="KW-0238">DNA-binding</keyword>
<dbReference type="GO" id="GO:0005829">
    <property type="term" value="C:cytosol"/>
    <property type="evidence" value="ECO:0007669"/>
    <property type="project" value="TreeGrafter"/>
</dbReference>
<dbReference type="NCBIfam" id="NF001030">
    <property type="entry name" value="PRK00110.1"/>
    <property type="match status" value="1"/>
</dbReference>
<evidence type="ECO:0000256" key="3">
    <source>
        <dbReference type="ARBA" id="ARBA00023015"/>
    </source>
</evidence>
<name>A0A9X4H261_9FIRM</name>